<organism evidence="2 3">
    <name type="scientific">Cryphonectria parasitica (strain ATCC 38755 / EP155)</name>
    <dbReference type="NCBI Taxonomy" id="660469"/>
    <lineage>
        <taxon>Eukaryota</taxon>
        <taxon>Fungi</taxon>
        <taxon>Dikarya</taxon>
        <taxon>Ascomycota</taxon>
        <taxon>Pezizomycotina</taxon>
        <taxon>Sordariomycetes</taxon>
        <taxon>Sordariomycetidae</taxon>
        <taxon>Diaporthales</taxon>
        <taxon>Cryphonectriaceae</taxon>
        <taxon>Cryphonectria-Endothia species complex</taxon>
        <taxon>Cryphonectria</taxon>
    </lineage>
</organism>
<evidence type="ECO:0000256" key="1">
    <source>
        <dbReference type="SAM" id="MobiDB-lite"/>
    </source>
</evidence>
<evidence type="ECO:0000313" key="3">
    <source>
        <dbReference type="Proteomes" id="UP000803844"/>
    </source>
</evidence>
<protein>
    <submittedName>
        <fullName evidence="2">Uncharacterized protein</fullName>
    </submittedName>
</protein>
<dbReference type="RefSeq" id="XP_040773152.1">
    <property type="nucleotide sequence ID" value="XM_040925529.1"/>
</dbReference>
<reference evidence="2" key="1">
    <citation type="journal article" date="2020" name="Phytopathology">
        <title>Genome sequence of the chestnut blight fungus Cryphonectria parasitica EP155: A fundamental resource for an archetypical invasive plant pathogen.</title>
        <authorList>
            <person name="Crouch J.A."/>
            <person name="Dawe A."/>
            <person name="Aerts A."/>
            <person name="Barry K."/>
            <person name="Churchill A.C.L."/>
            <person name="Grimwood J."/>
            <person name="Hillman B."/>
            <person name="Milgroom M.G."/>
            <person name="Pangilinan J."/>
            <person name="Smith M."/>
            <person name="Salamov A."/>
            <person name="Schmutz J."/>
            <person name="Yadav J."/>
            <person name="Grigoriev I.V."/>
            <person name="Nuss D."/>
        </authorList>
    </citation>
    <scope>NUCLEOTIDE SEQUENCE</scope>
    <source>
        <strain evidence="2">EP155</strain>
    </source>
</reference>
<dbReference type="Proteomes" id="UP000803844">
    <property type="component" value="Unassembled WGS sequence"/>
</dbReference>
<evidence type="ECO:0000313" key="2">
    <source>
        <dbReference type="EMBL" id="KAF3762173.1"/>
    </source>
</evidence>
<feature type="region of interest" description="Disordered" evidence="1">
    <location>
        <begin position="80"/>
        <end position="135"/>
    </location>
</feature>
<feature type="compositionally biased region" description="Polar residues" evidence="1">
    <location>
        <begin position="82"/>
        <end position="94"/>
    </location>
</feature>
<feature type="compositionally biased region" description="Basic and acidic residues" evidence="1">
    <location>
        <begin position="99"/>
        <end position="112"/>
    </location>
</feature>
<dbReference type="EMBL" id="MU032350">
    <property type="protein sequence ID" value="KAF3762173.1"/>
    <property type="molecule type" value="Genomic_DNA"/>
</dbReference>
<name>A0A9P4XWG4_CRYP1</name>
<dbReference type="GeneID" id="63842658"/>
<keyword evidence="3" id="KW-1185">Reference proteome</keyword>
<dbReference type="AlphaFoldDB" id="A0A9P4XWG4"/>
<comment type="caution">
    <text evidence="2">The sequence shown here is derived from an EMBL/GenBank/DDBJ whole genome shotgun (WGS) entry which is preliminary data.</text>
</comment>
<sequence>MSPSSPTKQQRRQLPLRLYHTTRANASRQLSPDTQLYLGRSIPSLRHVLKLTGTSSGRPCRPRRRHKLRPQRLFLRRHLAKTETSPCSSPSNDNLKILKAPEQKHKQEHQRAPESGQGWERHQADAQPREKDEEENRPCYWLLLQKLNQELGIEDE</sequence>
<gene>
    <name evidence="2" type="ORF">M406DRAFT_72195</name>
</gene>
<accession>A0A9P4XWG4</accession>
<feature type="compositionally biased region" description="Basic and acidic residues" evidence="1">
    <location>
        <begin position="119"/>
        <end position="135"/>
    </location>
</feature>
<proteinExistence type="predicted"/>